<dbReference type="InterPro" id="IPR043129">
    <property type="entry name" value="ATPase_NBD"/>
</dbReference>
<gene>
    <name evidence="5 9" type="primary">ftsA</name>
    <name evidence="9" type="ORF">LFYK43_04040</name>
</gene>
<dbReference type="FunFam" id="3.30.1490.110:FF:000003">
    <property type="entry name" value="Cell division protein FtsA"/>
    <property type="match status" value="1"/>
</dbReference>
<evidence type="ECO:0000256" key="1">
    <source>
        <dbReference type="ARBA" id="ARBA00022475"/>
    </source>
</evidence>
<evidence type="ECO:0000256" key="3">
    <source>
        <dbReference type="ARBA" id="ARBA00023136"/>
    </source>
</evidence>
<dbReference type="OrthoDB" id="9768127at2"/>
<dbReference type="Gene3D" id="3.30.420.40">
    <property type="match status" value="2"/>
</dbReference>
<dbReference type="HAMAP" id="MF_02033">
    <property type="entry name" value="FtsA"/>
    <property type="match status" value="1"/>
</dbReference>
<feature type="region of interest" description="Disordered" evidence="7">
    <location>
        <begin position="394"/>
        <end position="438"/>
    </location>
</feature>
<evidence type="ECO:0000256" key="4">
    <source>
        <dbReference type="ARBA" id="ARBA00023306"/>
    </source>
</evidence>
<dbReference type="InterPro" id="IPR020823">
    <property type="entry name" value="Cell_div_FtsA"/>
</dbReference>
<comment type="subcellular location">
    <subcellularLocation>
        <location evidence="5">Cell membrane</location>
        <topology evidence="5">Peripheral membrane protein</topology>
        <orientation evidence="5">Cytoplasmic side</orientation>
    </subcellularLocation>
    <text evidence="5">Localizes to the Z ring in an FtsZ-dependent manner. Targeted to the membrane through a conserved C-terminal amphipathic helix.</text>
</comment>
<comment type="caution">
    <text evidence="9">The sequence shown here is derived from an EMBL/GenBank/DDBJ whole genome shotgun (WGS) entry which is preliminary data.</text>
</comment>
<keyword evidence="3 5" id="KW-0472">Membrane</keyword>
<dbReference type="SUPFAM" id="SSF53067">
    <property type="entry name" value="Actin-like ATPase domain"/>
    <property type="match status" value="2"/>
</dbReference>
<feature type="compositionally biased region" description="Basic and acidic residues" evidence="7">
    <location>
        <begin position="420"/>
        <end position="435"/>
    </location>
</feature>
<dbReference type="EMBL" id="BFFP01000004">
    <property type="protein sequence ID" value="GBG93945.1"/>
    <property type="molecule type" value="Genomic_DNA"/>
</dbReference>
<organism evidence="9 10">
    <name type="scientific">Ligilactobacillus salitolerans</name>
    <dbReference type="NCBI Taxonomy" id="1808352"/>
    <lineage>
        <taxon>Bacteria</taxon>
        <taxon>Bacillati</taxon>
        <taxon>Bacillota</taxon>
        <taxon>Bacilli</taxon>
        <taxon>Lactobacillales</taxon>
        <taxon>Lactobacillaceae</taxon>
        <taxon>Ligilactobacillus</taxon>
    </lineage>
</organism>
<comment type="function">
    <text evidence="5 6">Cell division protein that is involved in the assembly of the Z ring. May serve as a membrane anchor for the Z ring.</text>
</comment>
<feature type="domain" description="SHS2" evidence="8">
    <location>
        <begin position="7"/>
        <end position="197"/>
    </location>
</feature>
<comment type="similarity">
    <text evidence="5 6">Belongs to the FtsA/MreB family.</text>
</comment>
<dbReference type="GO" id="GO:0032153">
    <property type="term" value="C:cell division site"/>
    <property type="evidence" value="ECO:0007669"/>
    <property type="project" value="UniProtKB-UniRule"/>
</dbReference>
<accession>A0A401IR14</accession>
<evidence type="ECO:0000313" key="10">
    <source>
        <dbReference type="Proteomes" id="UP000286848"/>
    </source>
</evidence>
<evidence type="ECO:0000256" key="6">
    <source>
        <dbReference type="PIRNR" id="PIRNR003101"/>
    </source>
</evidence>
<keyword evidence="4 5" id="KW-0131">Cell cycle</keyword>
<reference evidence="9 10" key="1">
    <citation type="journal article" date="2019" name="Int. J. Syst. Evol. Microbiol.">
        <title>Lactobacillus salitolerans sp. nov., a novel lactic acid bacterium isolated from spent mushroom substrates.</title>
        <authorList>
            <person name="Tohno M."/>
            <person name="Tanizawa Y."/>
            <person name="Kojima Y."/>
            <person name="Sakamoto M."/>
            <person name="Nakamura Y."/>
            <person name="Ohkuma M."/>
            <person name="Kobayashi H."/>
        </authorList>
    </citation>
    <scope>NUCLEOTIDE SEQUENCE [LARGE SCALE GENOMIC DNA]</scope>
    <source>
        <strain evidence="9 10">YK43</strain>
    </source>
</reference>
<proteinExistence type="inferred from homology"/>
<evidence type="ECO:0000256" key="5">
    <source>
        <dbReference type="HAMAP-Rule" id="MF_02033"/>
    </source>
</evidence>
<sequence length="451" mass="49164">MNNSDIFVGLDIGTTSIKVIIAEYVKNQLNIIGYGNTGSAGLNRGVIVDIDQVVSSIKDAVKQAEQRANIDISNVTVGVPANMLQIEQCHGMIAVSNEDGSAKEITEEDVRQVTQAALVQNLPPERTVIDVVPDEFIVDGFDGIKDPRGMVGVRMEMQGVMYTGPKTILHNTKKCVERAGLNVSDLVVAPIALSQVALNDGEQDFGAIVVDLGGGKTTAAVMHDHKLKYTYVDQEGGDFVTRDISVVLNTSSENAEMLKRNYGYAQAALASDEETFPVQVVGKQEPEKVTEQYLAEIIEARLRQIFEKLGAALNQINAFQLPGGVVLTGGMAALPGIAELAEEIFQVQVKVYIPQEINLRIPSFTQVIGLVEYATKQSEIELIVKQTLGSANAVRHVSSSQRTTTKPQTEQKPVKKPKKNVKENQAKAGNDHNEESGFGYKFKHMFDNFFD</sequence>
<dbReference type="Gene3D" id="3.30.1490.110">
    <property type="match status" value="1"/>
</dbReference>
<dbReference type="InterPro" id="IPR050696">
    <property type="entry name" value="FtsA/MreB"/>
</dbReference>
<dbReference type="InterPro" id="IPR003494">
    <property type="entry name" value="SHS2_FtsA"/>
</dbReference>
<keyword evidence="10" id="KW-1185">Reference proteome</keyword>
<dbReference type="NCBIfam" id="TIGR01174">
    <property type="entry name" value="ftsA"/>
    <property type="match status" value="1"/>
</dbReference>
<dbReference type="PANTHER" id="PTHR32432">
    <property type="entry name" value="CELL DIVISION PROTEIN FTSA-RELATED"/>
    <property type="match status" value="1"/>
</dbReference>
<dbReference type="PANTHER" id="PTHR32432:SF4">
    <property type="entry name" value="CELL DIVISION PROTEIN FTSA"/>
    <property type="match status" value="1"/>
</dbReference>
<keyword evidence="2 5" id="KW-0132">Cell division</keyword>
<dbReference type="Pfam" id="PF02491">
    <property type="entry name" value="SHS2_FTSA"/>
    <property type="match status" value="1"/>
</dbReference>
<evidence type="ECO:0000313" key="9">
    <source>
        <dbReference type="EMBL" id="GBG93945.1"/>
    </source>
</evidence>
<evidence type="ECO:0000256" key="7">
    <source>
        <dbReference type="SAM" id="MobiDB-lite"/>
    </source>
</evidence>
<dbReference type="RefSeq" id="WP_124975030.1">
    <property type="nucleotide sequence ID" value="NZ_BFFP01000004.1"/>
</dbReference>
<dbReference type="SMART" id="SM00842">
    <property type="entry name" value="FtsA"/>
    <property type="match status" value="1"/>
</dbReference>
<keyword evidence="1 5" id="KW-1003">Cell membrane</keyword>
<dbReference type="PIRSF" id="PIRSF003101">
    <property type="entry name" value="FtsA"/>
    <property type="match status" value="1"/>
</dbReference>
<dbReference type="AlphaFoldDB" id="A0A401IR14"/>
<dbReference type="Pfam" id="PF14450">
    <property type="entry name" value="FtsA"/>
    <property type="match status" value="1"/>
</dbReference>
<dbReference type="GO" id="GO:0043093">
    <property type="term" value="P:FtsZ-dependent cytokinesis"/>
    <property type="evidence" value="ECO:0007669"/>
    <property type="project" value="UniProtKB-UniRule"/>
</dbReference>
<evidence type="ECO:0000259" key="8">
    <source>
        <dbReference type="SMART" id="SM00842"/>
    </source>
</evidence>
<comment type="subunit">
    <text evidence="5">Self-interacts. Interacts with FtsZ.</text>
</comment>
<name>A0A401IR14_9LACO</name>
<evidence type="ECO:0000256" key="2">
    <source>
        <dbReference type="ARBA" id="ARBA00022618"/>
    </source>
</evidence>
<dbReference type="Proteomes" id="UP000286848">
    <property type="component" value="Unassembled WGS sequence"/>
</dbReference>
<protein>
    <recommendedName>
        <fullName evidence="5 6">Cell division protein FtsA</fullName>
    </recommendedName>
</protein>
<dbReference type="GO" id="GO:0009898">
    <property type="term" value="C:cytoplasmic side of plasma membrane"/>
    <property type="evidence" value="ECO:0007669"/>
    <property type="project" value="UniProtKB-UniRule"/>
</dbReference>
<dbReference type="CDD" id="cd24048">
    <property type="entry name" value="ASKHA_NBD_FtsA"/>
    <property type="match status" value="1"/>
</dbReference>